<dbReference type="InterPro" id="IPR018691">
    <property type="entry name" value="DUF2188"/>
</dbReference>
<feature type="region of interest" description="Disordered" evidence="1">
    <location>
        <begin position="1"/>
        <end position="77"/>
    </location>
</feature>
<feature type="compositionally biased region" description="Basic and acidic residues" evidence="1">
    <location>
        <begin position="1"/>
        <end position="61"/>
    </location>
</feature>
<evidence type="ECO:0000313" key="2">
    <source>
        <dbReference type="EMBL" id="WMT02642.1"/>
    </source>
</evidence>
<gene>
    <name evidence="2" type="ORF">RDV84_22185</name>
</gene>
<dbReference type="Pfam" id="PF09954">
    <property type="entry name" value="DUF2188"/>
    <property type="match status" value="1"/>
</dbReference>
<reference evidence="2 3" key="1">
    <citation type="submission" date="2023-08" db="EMBL/GenBank/DDBJ databases">
        <title>The whole genome sequence of Lysobacter yananisis.</title>
        <authorList>
            <person name="Sun H."/>
        </authorList>
    </citation>
    <scope>NUCLEOTIDE SEQUENCE [LARGE SCALE GENOMIC DNA]</scope>
    <source>
        <strain evidence="2 3">SNNU513</strain>
    </source>
</reference>
<name>A0ABY9P6J8_9GAMM</name>
<dbReference type="RefSeq" id="WP_309151621.1">
    <property type="nucleotide sequence ID" value="NZ_CP133568.1"/>
</dbReference>
<evidence type="ECO:0000313" key="3">
    <source>
        <dbReference type="Proteomes" id="UP001229313"/>
    </source>
</evidence>
<keyword evidence="3" id="KW-1185">Reference proteome</keyword>
<dbReference type="EMBL" id="CP133568">
    <property type="protein sequence ID" value="WMT02642.1"/>
    <property type="molecule type" value="Genomic_DNA"/>
</dbReference>
<evidence type="ECO:0000256" key="1">
    <source>
        <dbReference type="SAM" id="MobiDB-lite"/>
    </source>
</evidence>
<dbReference type="Proteomes" id="UP001229313">
    <property type="component" value="Chromosome"/>
</dbReference>
<organism evidence="2 3">
    <name type="scientific">Lysobacter yananisis</name>
    <dbReference type="NCBI Taxonomy" id="1003114"/>
    <lineage>
        <taxon>Bacteria</taxon>
        <taxon>Pseudomonadati</taxon>
        <taxon>Pseudomonadota</taxon>
        <taxon>Gammaproteobacteria</taxon>
        <taxon>Lysobacterales</taxon>
        <taxon>Lysobacteraceae</taxon>
        <taxon>Lysobacter</taxon>
    </lineage>
</organism>
<proteinExistence type="predicted"/>
<sequence>MSKRDIHFVPHPDGWAVKREGDERASSVHERKADAEEAGRDLARKDEVELVIHGRDGRIQDSDSYGNDPHPPNDQKR</sequence>
<protein>
    <submittedName>
        <fullName evidence="2">DUF2188 domain-containing protein</fullName>
    </submittedName>
</protein>
<accession>A0ABY9P6J8</accession>